<feature type="compositionally biased region" description="Polar residues" evidence="2">
    <location>
        <begin position="82"/>
        <end position="91"/>
    </location>
</feature>
<feature type="region of interest" description="Disordered" evidence="2">
    <location>
        <begin position="42"/>
        <end position="91"/>
    </location>
</feature>
<sequence>MLDGLCGDLLHHHLPWMTAPPLHPQLMSGRVAPRWPYPPYANPFSTPDHSQDSTGRNPEPNSTISKGPITHDTSIIPDEHTNSNPTTASFQPTLVGVNSSVIEEYDPARPNDYEDYCQERKWKQAEAEIKRELEEREKKIEEREMRYRECDRDGELNISGDEAWRRRDGVGGIFGEDGQFTRLKTSWMEANLGR</sequence>
<comment type="caution">
    <text evidence="3">The sequence shown here is derived from an EMBL/GenBank/DDBJ whole genome shotgun (WGS) entry which is preliminary data.</text>
</comment>
<reference evidence="4" key="1">
    <citation type="submission" date="2024-07" db="EMBL/GenBank/DDBJ databases">
        <title>Two chromosome-level genome assemblies of Korean endemic species Abeliophyllum distichum and Forsythia ovata (Oleaceae).</title>
        <authorList>
            <person name="Jang H."/>
        </authorList>
    </citation>
    <scope>NUCLEOTIDE SEQUENCE [LARGE SCALE GENOMIC DNA]</scope>
</reference>
<gene>
    <name evidence="3" type="ORF">Adt_02677</name>
</gene>
<dbReference type="EMBL" id="JBFOLK010000001">
    <property type="protein sequence ID" value="KAL2541699.1"/>
    <property type="molecule type" value="Genomic_DNA"/>
</dbReference>
<dbReference type="InterPro" id="IPR040052">
    <property type="entry name" value="RBM17"/>
</dbReference>
<evidence type="ECO:0000313" key="3">
    <source>
        <dbReference type="EMBL" id="KAL2541699.1"/>
    </source>
</evidence>
<evidence type="ECO:0000313" key="4">
    <source>
        <dbReference type="Proteomes" id="UP001604336"/>
    </source>
</evidence>
<evidence type="ECO:0000256" key="2">
    <source>
        <dbReference type="SAM" id="MobiDB-lite"/>
    </source>
</evidence>
<organism evidence="3 4">
    <name type="scientific">Abeliophyllum distichum</name>
    <dbReference type="NCBI Taxonomy" id="126358"/>
    <lineage>
        <taxon>Eukaryota</taxon>
        <taxon>Viridiplantae</taxon>
        <taxon>Streptophyta</taxon>
        <taxon>Embryophyta</taxon>
        <taxon>Tracheophyta</taxon>
        <taxon>Spermatophyta</taxon>
        <taxon>Magnoliopsida</taxon>
        <taxon>eudicotyledons</taxon>
        <taxon>Gunneridae</taxon>
        <taxon>Pentapetalae</taxon>
        <taxon>asterids</taxon>
        <taxon>lamiids</taxon>
        <taxon>Lamiales</taxon>
        <taxon>Oleaceae</taxon>
        <taxon>Forsythieae</taxon>
        <taxon>Abeliophyllum</taxon>
    </lineage>
</organism>
<name>A0ABD1VWD1_9LAMI</name>
<dbReference type="PANTHER" id="PTHR13288:SF8">
    <property type="entry name" value="SPLICING FACTOR 45"/>
    <property type="match status" value="1"/>
</dbReference>
<feature type="compositionally biased region" description="Polar residues" evidence="2">
    <location>
        <begin position="43"/>
        <end position="65"/>
    </location>
</feature>
<protein>
    <submittedName>
        <fullName evidence="3">mRNA splicing factor</fullName>
    </submittedName>
</protein>
<accession>A0ABD1VWD1</accession>
<keyword evidence="1" id="KW-0175">Coiled coil</keyword>
<keyword evidence="4" id="KW-1185">Reference proteome</keyword>
<dbReference type="PANTHER" id="PTHR13288">
    <property type="entry name" value="SPLICING FACTOR 45 SPF45"/>
    <property type="match status" value="1"/>
</dbReference>
<dbReference type="Proteomes" id="UP001604336">
    <property type="component" value="Unassembled WGS sequence"/>
</dbReference>
<proteinExistence type="predicted"/>
<feature type="coiled-coil region" evidence="1">
    <location>
        <begin position="122"/>
        <end position="153"/>
    </location>
</feature>
<evidence type="ECO:0000256" key="1">
    <source>
        <dbReference type="SAM" id="Coils"/>
    </source>
</evidence>
<dbReference type="AlphaFoldDB" id="A0ABD1VWD1"/>